<dbReference type="EMBL" id="AP024485">
    <property type="protein sequence ID" value="BCS89505.1"/>
    <property type="molecule type" value="Genomic_DNA"/>
</dbReference>
<evidence type="ECO:0000313" key="1">
    <source>
        <dbReference type="EMBL" id="BCS89505.1"/>
    </source>
</evidence>
<protein>
    <recommendedName>
        <fullName evidence="3">EF-hand domain-containing protein</fullName>
    </recommendedName>
</protein>
<sequence>MSTQAIGSGGYTNAYSLLRAANEEEQLVAQAKKVDQEAKASGTAMGNDIMSYLDKVPKGSDGKLSFQEVDDYRTTLEEEWDAAVMADLKKLGVDVSTKIPLTYDTTTGKVTVASGNEDKAVIDQYFENNPDKVEDFNTILQLGKLTTTASTQLTQASFMQSLQQESLAWWYEDNSDPTDWFSGGGMLTGTGQSSYTGLNLLV</sequence>
<evidence type="ECO:0008006" key="3">
    <source>
        <dbReference type="Google" id="ProtNLM"/>
    </source>
</evidence>
<organism evidence="1 2">
    <name type="scientific">Pseudodesulfovibrio sediminis</name>
    <dbReference type="NCBI Taxonomy" id="2810563"/>
    <lineage>
        <taxon>Bacteria</taxon>
        <taxon>Pseudomonadati</taxon>
        <taxon>Thermodesulfobacteriota</taxon>
        <taxon>Desulfovibrionia</taxon>
        <taxon>Desulfovibrionales</taxon>
        <taxon>Desulfovibrionaceae</taxon>
    </lineage>
</organism>
<proteinExistence type="predicted"/>
<keyword evidence="2" id="KW-1185">Reference proteome</keyword>
<accession>A0ABN6EVL7</accession>
<gene>
    <name evidence="1" type="ORF">PSDVSF_27470</name>
</gene>
<evidence type="ECO:0000313" key="2">
    <source>
        <dbReference type="Proteomes" id="UP001053296"/>
    </source>
</evidence>
<dbReference type="RefSeq" id="WP_229591476.1">
    <property type="nucleotide sequence ID" value="NZ_AP024485.1"/>
</dbReference>
<dbReference type="Proteomes" id="UP001053296">
    <property type="component" value="Chromosome"/>
</dbReference>
<name>A0ABN6EVL7_9BACT</name>
<reference evidence="1" key="1">
    <citation type="journal article" date="2022" name="Arch. Microbiol.">
        <title>Pseudodesulfovibrio sediminis sp. nov., a mesophilic and neutrophilic sulfate-reducing bacterium isolated from sediment of a brackish lake.</title>
        <authorList>
            <person name="Takahashi A."/>
            <person name="Kojima H."/>
            <person name="Watanabe M."/>
            <person name="Fukui M."/>
        </authorList>
    </citation>
    <scope>NUCLEOTIDE SEQUENCE</scope>
    <source>
        <strain evidence="1">SF6</strain>
    </source>
</reference>